<evidence type="ECO:0000256" key="4">
    <source>
        <dbReference type="ARBA" id="ARBA00023125"/>
    </source>
</evidence>
<dbReference type="GO" id="GO:0000160">
    <property type="term" value="P:phosphorelay signal transduction system"/>
    <property type="evidence" value="ECO:0007669"/>
    <property type="project" value="UniProtKB-KW"/>
</dbReference>
<sequence>MIDDEYYSLLWLKKLLETEYHDAEVIGVYQDAIQLLDNITSLSPDVIFLDVQMPDINGLELAVQIQELNPNVSIVFVTGYSSYARNAFDLEAVDFIMKPIKLKRLKKTIERLRKHMKSNYLNCETPISERKIYLSCFNHLKYQVEGSEQKLFKWRTSKSEELFAYLLYHRNKIVHKETLIELLWPDFEYTAGAQQLYSTIYQIRLLLTRIGLEAISINSTSGGYCLYTRNTLIDTEIWENQVNQLGEPSEGNVMEYEMVFFQYTGDYLGDYGYLWKEGEKERLRRLWVDVGLTLSSYYKKTSNTDKVIKIHQKIQHLYPEEEESYFELMKIYASKKMFQEVDQQWEKLDAIFTRELNISPSKKIVDWYKKNKYKHEF</sequence>
<dbReference type="Pfam" id="PF00072">
    <property type="entry name" value="Response_reg"/>
    <property type="match status" value="1"/>
</dbReference>
<evidence type="ECO:0000259" key="7">
    <source>
        <dbReference type="PROSITE" id="PS50110"/>
    </source>
</evidence>
<dbReference type="SUPFAM" id="SSF52172">
    <property type="entry name" value="CheY-like"/>
    <property type="match status" value="1"/>
</dbReference>
<dbReference type="InterPro" id="IPR016032">
    <property type="entry name" value="Sig_transdc_resp-reg_C-effctor"/>
</dbReference>
<dbReference type="PROSITE" id="PS50110">
    <property type="entry name" value="RESPONSE_REGULATORY"/>
    <property type="match status" value="1"/>
</dbReference>
<dbReference type="InterPro" id="IPR011006">
    <property type="entry name" value="CheY-like_superfamily"/>
</dbReference>
<dbReference type="InterPro" id="IPR011990">
    <property type="entry name" value="TPR-like_helical_dom_sf"/>
</dbReference>
<dbReference type="SUPFAM" id="SSF46894">
    <property type="entry name" value="C-terminal effector domain of the bipartite response regulators"/>
    <property type="match status" value="1"/>
</dbReference>
<dbReference type="EMBL" id="JAGSOT010000031">
    <property type="protein sequence ID" value="MBR7796642.1"/>
    <property type="molecule type" value="Genomic_DNA"/>
</dbReference>
<evidence type="ECO:0000256" key="5">
    <source>
        <dbReference type="ARBA" id="ARBA00023163"/>
    </source>
</evidence>
<keyword evidence="3" id="KW-0805">Transcription regulation</keyword>
<name>A0A941DW91_9BACI</name>
<dbReference type="InterPro" id="IPR051677">
    <property type="entry name" value="AfsR-DnrI-RedD_regulator"/>
</dbReference>
<dbReference type="Gene3D" id="1.25.40.10">
    <property type="entry name" value="Tetratricopeptide repeat domain"/>
    <property type="match status" value="1"/>
</dbReference>
<dbReference type="PANTHER" id="PTHR35807">
    <property type="entry name" value="TRANSCRIPTIONAL REGULATOR REDD-RELATED"/>
    <property type="match status" value="1"/>
</dbReference>
<keyword evidence="4" id="KW-0238">DNA-binding</keyword>
<keyword evidence="6" id="KW-0597">Phosphoprotein</keyword>
<keyword evidence="5" id="KW-0804">Transcription</keyword>
<dbReference type="Proteomes" id="UP000675284">
    <property type="component" value="Unassembled WGS sequence"/>
</dbReference>
<protein>
    <submittedName>
        <fullName evidence="8">Response regulator</fullName>
    </submittedName>
</protein>
<comment type="subcellular location">
    <subcellularLocation>
        <location evidence="1">Cytoplasm</location>
    </subcellularLocation>
</comment>
<dbReference type="Gene3D" id="3.40.50.2300">
    <property type="match status" value="1"/>
</dbReference>
<organism evidence="8 9">
    <name type="scientific">Virgibacillus salarius</name>
    <dbReference type="NCBI Taxonomy" id="447199"/>
    <lineage>
        <taxon>Bacteria</taxon>
        <taxon>Bacillati</taxon>
        <taxon>Bacillota</taxon>
        <taxon>Bacilli</taxon>
        <taxon>Bacillales</taxon>
        <taxon>Bacillaceae</taxon>
        <taxon>Virgibacillus</taxon>
    </lineage>
</organism>
<dbReference type="PANTHER" id="PTHR35807:SF2">
    <property type="entry name" value="TRANSCRIPTIONAL ACTIVATOR DOMAIN"/>
    <property type="match status" value="1"/>
</dbReference>
<evidence type="ECO:0000313" key="8">
    <source>
        <dbReference type="EMBL" id="MBR7796642.1"/>
    </source>
</evidence>
<dbReference type="InterPro" id="IPR036388">
    <property type="entry name" value="WH-like_DNA-bd_sf"/>
</dbReference>
<dbReference type="GO" id="GO:0003677">
    <property type="term" value="F:DNA binding"/>
    <property type="evidence" value="ECO:0007669"/>
    <property type="project" value="UniProtKB-KW"/>
</dbReference>
<reference evidence="8" key="1">
    <citation type="submission" date="2021-04" db="EMBL/GenBank/DDBJ databases">
        <title>Isolation and polyphasic classification of algal microorganism.</title>
        <authorList>
            <person name="Wang S."/>
        </authorList>
    </citation>
    <scope>NUCLEOTIDE SEQUENCE</scope>
    <source>
        <strain evidence="8">720a</strain>
    </source>
</reference>
<evidence type="ECO:0000256" key="6">
    <source>
        <dbReference type="PROSITE-ProRule" id="PRU00169"/>
    </source>
</evidence>
<keyword evidence="2" id="KW-0902">Two-component regulatory system</keyword>
<comment type="caution">
    <text evidence="8">The sequence shown here is derived from an EMBL/GenBank/DDBJ whole genome shotgun (WGS) entry which is preliminary data.</text>
</comment>
<dbReference type="RefSeq" id="WP_166530448.1">
    <property type="nucleotide sequence ID" value="NZ_JAGSOT010000031.1"/>
</dbReference>
<dbReference type="AlphaFoldDB" id="A0A941DW91"/>
<keyword evidence="9" id="KW-1185">Reference proteome</keyword>
<dbReference type="GO" id="GO:0006355">
    <property type="term" value="P:regulation of DNA-templated transcription"/>
    <property type="evidence" value="ECO:0007669"/>
    <property type="project" value="InterPro"/>
</dbReference>
<proteinExistence type="predicted"/>
<dbReference type="SMART" id="SM00448">
    <property type="entry name" value="REC"/>
    <property type="match status" value="1"/>
</dbReference>
<accession>A0A941DW91</accession>
<dbReference type="GO" id="GO:0005737">
    <property type="term" value="C:cytoplasm"/>
    <property type="evidence" value="ECO:0007669"/>
    <property type="project" value="UniProtKB-SubCell"/>
</dbReference>
<evidence type="ECO:0000313" key="9">
    <source>
        <dbReference type="Proteomes" id="UP000675284"/>
    </source>
</evidence>
<evidence type="ECO:0000256" key="3">
    <source>
        <dbReference type="ARBA" id="ARBA00023015"/>
    </source>
</evidence>
<evidence type="ECO:0000256" key="2">
    <source>
        <dbReference type="ARBA" id="ARBA00023012"/>
    </source>
</evidence>
<feature type="modified residue" description="4-aspartylphosphate" evidence="6">
    <location>
        <position position="50"/>
    </location>
</feature>
<feature type="domain" description="Response regulatory" evidence="7">
    <location>
        <begin position="1"/>
        <end position="113"/>
    </location>
</feature>
<evidence type="ECO:0000256" key="1">
    <source>
        <dbReference type="ARBA" id="ARBA00004496"/>
    </source>
</evidence>
<dbReference type="SUPFAM" id="SSF48452">
    <property type="entry name" value="TPR-like"/>
    <property type="match status" value="1"/>
</dbReference>
<dbReference type="InterPro" id="IPR001789">
    <property type="entry name" value="Sig_transdc_resp-reg_receiver"/>
</dbReference>
<gene>
    <name evidence="8" type="ORF">KCX74_11395</name>
</gene>
<dbReference type="Gene3D" id="1.10.10.10">
    <property type="entry name" value="Winged helix-like DNA-binding domain superfamily/Winged helix DNA-binding domain"/>
    <property type="match status" value="1"/>
</dbReference>